<dbReference type="Gene3D" id="3.90.550.10">
    <property type="entry name" value="Spore Coat Polysaccharide Biosynthesis Protein SpsA, Chain A"/>
    <property type="match status" value="1"/>
</dbReference>
<reference evidence="2 3" key="1">
    <citation type="journal article" date="2015" name="Genome Announc.">
        <title>Expanding the biotechnology potential of lactobacilli through comparative genomics of 213 strains and associated genera.</title>
        <authorList>
            <person name="Sun Z."/>
            <person name="Harris H.M."/>
            <person name="McCann A."/>
            <person name="Guo C."/>
            <person name="Argimon S."/>
            <person name="Zhang W."/>
            <person name="Yang X."/>
            <person name="Jeffery I.B."/>
            <person name="Cooney J.C."/>
            <person name="Kagawa T.F."/>
            <person name="Liu W."/>
            <person name="Song Y."/>
            <person name="Salvetti E."/>
            <person name="Wrobel A."/>
            <person name="Rasinkangas P."/>
            <person name="Parkhill J."/>
            <person name="Rea M.C."/>
            <person name="O'Sullivan O."/>
            <person name="Ritari J."/>
            <person name="Douillard F.P."/>
            <person name="Paul Ross R."/>
            <person name="Yang R."/>
            <person name="Briner A.E."/>
            <person name="Felis G.E."/>
            <person name="de Vos W.M."/>
            <person name="Barrangou R."/>
            <person name="Klaenhammer T.R."/>
            <person name="Caufield P.W."/>
            <person name="Cui Y."/>
            <person name="Zhang H."/>
            <person name="O'Toole P.W."/>
        </authorList>
    </citation>
    <scope>NUCLEOTIDE SEQUENCE [LARGE SCALE GENOMIC DNA]</scope>
    <source>
        <strain evidence="2 3">JCM 15530</strain>
    </source>
</reference>
<feature type="domain" description="Glycosyltransferase 2-like" evidence="1">
    <location>
        <begin position="4"/>
        <end position="118"/>
    </location>
</feature>
<dbReference type="SUPFAM" id="SSF53448">
    <property type="entry name" value="Nucleotide-diphospho-sugar transferases"/>
    <property type="match status" value="1"/>
</dbReference>
<evidence type="ECO:0000313" key="2">
    <source>
        <dbReference type="EMBL" id="KRK46902.1"/>
    </source>
</evidence>
<dbReference type="PANTHER" id="PTHR43685">
    <property type="entry name" value="GLYCOSYLTRANSFERASE"/>
    <property type="match status" value="1"/>
</dbReference>
<dbReference type="EMBL" id="AZCX01000015">
    <property type="protein sequence ID" value="KRK46902.1"/>
    <property type="molecule type" value="Genomic_DNA"/>
</dbReference>
<evidence type="ECO:0000313" key="3">
    <source>
        <dbReference type="Proteomes" id="UP000050911"/>
    </source>
</evidence>
<comment type="caution">
    <text evidence="2">The sequence shown here is derived from an EMBL/GenBank/DDBJ whole genome shotgun (WGS) entry which is preliminary data.</text>
</comment>
<dbReference type="Pfam" id="PF00535">
    <property type="entry name" value="Glycos_transf_2"/>
    <property type="match status" value="1"/>
</dbReference>
<dbReference type="InterPro" id="IPR029044">
    <property type="entry name" value="Nucleotide-diphossugar_trans"/>
</dbReference>
<dbReference type="Proteomes" id="UP000050911">
    <property type="component" value="Unassembled WGS sequence"/>
</dbReference>
<evidence type="ECO:0000259" key="1">
    <source>
        <dbReference type="Pfam" id="PF00535"/>
    </source>
</evidence>
<organism evidence="2 3">
    <name type="scientific">Secundilactobacillus kimchicus JCM 15530</name>
    <dbReference type="NCBI Taxonomy" id="1302272"/>
    <lineage>
        <taxon>Bacteria</taxon>
        <taxon>Bacillati</taxon>
        <taxon>Bacillota</taxon>
        <taxon>Bacilli</taxon>
        <taxon>Lactobacillales</taxon>
        <taxon>Lactobacillaceae</taxon>
        <taxon>Secundilactobacillus</taxon>
    </lineage>
</organism>
<name>A0A0R1HK80_9LACO</name>
<accession>A0A0R1HK80</accession>
<keyword evidence="3" id="KW-1185">Reference proteome</keyword>
<dbReference type="CDD" id="cd00761">
    <property type="entry name" value="Glyco_tranf_GTA_type"/>
    <property type="match status" value="1"/>
</dbReference>
<protein>
    <recommendedName>
        <fullName evidence="1">Glycosyltransferase 2-like domain-containing protein</fullName>
    </recommendedName>
</protein>
<sequence>MDLTVIIPTYNSKRYVANLKRDLAPFLATQNVEIIIVDDASTDGTGEVLTTAFGEADNVTLKLKDKNKGQSDSRYLGLQEACGDYVYFMDSDDRLEPEFRSVILPTIKNQQADIVFFDYKAQMRRVSIGKASGEISREAALNTVLELNGKRSSAGYLWNKLFKRSLIEKMTFKDTLFEDLDFCVRAVLKADHFLYVNSVGYHYVFHLKSSFNGAFLKHCDRLVSDRIEVQEAVMDQLLTHQDRLNFEHLKKALMSYNLNIVGWLLMISLGRIRDKAVIQRVFAFYKAHQPDFRAFRSWGISVLFKWHGVKEKAKLNNDYQA</sequence>
<dbReference type="AlphaFoldDB" id="A0A0R1HK80"/>
<dbReference type="RefSeq" id="WP_056943196.1">
    <property type="nucleotide sequence ID" value="NZ_AZCX01000015.1"/>
</dbReference>
<dbReference type="PATRIC" id="fig|1302272.5.peg.894"/>
<dbReference type="InterPro" id="IPR001173">
    <property type="entry name" value="Glyco_trans_2-like"/>
</dbReference>
<dbReference type="InterPro" id="IPR050834">
    <property type="entry name" value="Glycosyltransf_2"/>
</dbReference>
<proteinExistence type="predicted"/>
<gene>
    <name evidence="2" type="ORF">FC96_GL000895</name>
</gene>
<dbReference type="STRING" id="1302272.FC96_GL000895"/>
<dbReference type="PANTHER" id="PTHR43685:SF2">
    <property type="entry name" value="GLYCOSYLTRANSFERASE 2-LIKE DOMAIN-CONTAINING PROTEIN"/>
    <property type="match status" value="1"/>
</dbReference>